<gene>
    <name evidence="6" type="ORF">AMTR_s00089p00178910</name>
</gene>
<protein>
    <submittedName>
        <fullName evidence="6">Uncharacterized protein</fullName>
    </submittedName>
</protein>
<comment type="similarity">
    <text evidence="2">Belongs to the major facilitator superfamily. Proton-dependent oligopeptide transporter (POT/PTR) (TC 2.A.17) family.</text>
</comment>
<evidence type="ECO:0000313" key="6">
    <source>
        <dbReference type="EMBL" id="ERN01911.1"/>
    </source>
</evidence>
<dbReference type="AlphaFoldDB" id="W1P2T9"/>
<dbReference type="EMBL" id="KI394680">
    <property type="protein sequence ID" value="ERN01911.1"/>
    <property type="molecule type" value="Genomic_DNA"/>
</dbReference>
<evidence type="ECO:0000256" key="1">
    <source>
        <dbReference type="ARBA" id="ARBA00004141"/>
    </source>
</evidence>
<dbReference type="Gene3D" id="1.20.1250.20">
    <property type="entry name" value="MFS general substrate transporter like domains"/>
    <property type="match status" value="1"/>
</dbReference>
<dbReference type="InterPro" id="IPR036259">
    <property type="entry name" value="MFS_trans_sf"/>
</dbReference>
<organism evidence="6 7">
    <name type="scientific">Amborella trichopoda</name>
    <dbReference type="NCBI Taxonomy" id="13333"/>
    <lineage>
        <taxon>Eukaryota</taxon>
        <taxon>Viridiplantae</taxon>
        <taxon>Streptophyta</taxon>
        <taxon>Embryophyta</taxon>
        <taxon>Tracheophyta</taxon>
        <taxon>Spermatophyta</taxon>
        <taxon>Magnoliopsida</taxon>
        <taxon>Amborellales</taxon>
        <taxon>Amborellaceae</taxon>
        <taxon>Amborella</taxon>
    </lineage>
</organism>
<feature type="non-terminal residue" evidence="6">
    <location>
        <position position="1"/>
    </location>
</feature>
<dbReference type="OMA" id="ANDESNC"/>
<evidence type="ECO:0000256" key="4">
    <source>
        <dbReference type="ARBA" id="ARBA00022989"/>
    </source>
</evidence>
<keyword evidence="3" id="KW-0812">Transmembrane</keyword>
<reference evidence="7" key="1">
    <citation type="journal article" date="2013" name="Science">
        <title>The Amborella genome and the evolution of flowering plants.</title>
        <authorList>
            <consortium name="Amborella Genome Project"/>
        </authorList>
    </citation>
    <scope>NUCLEOTIDE SEQUENCE [LARGE SCALE GENOMIC DNA]</scope>
</reference>
<evidence type="ECO:0000313" key="7">
    <source>
        <dbReference type="Proteomes" id="UP000017836"/>
    </source>
</evidence>
<evidence type="ECO:0000256" key="2">
    <source>
        <dbReference type="ARBA" id="ARBA00005982"/>
    </source>
</evidence>
<keyword evidence="7" id="KW-1185">Reference proteome</keyword>
<dbReference type="InterPro" id="IPR000109">
    <property type="entry name" value="POT_fam"/>
</dbReference>
<name>W1P2T9_AMBTC</name>
<evidence type="ECO:0000256" key="3">
    <source>
        <dbReference type="ARBA" id="ARBA00022692"/>
    </source>
</evidence>
<dbReference type="Pfam" id="PF00854">
    <property type="entry name" value="PTR2"/>
    <property type="match status" value="1"/>
</dbReference>
<dbReference type="HOGENOM" id="CLU_2139825_0_0_1"/>
<accession>W1P2T9</accession>
<dbReference type="GO" id="GO:0016020">
    <property type="term" value="C:membrane"/>
    <property type="evidence" value="ECO:0007669"/>
    <property type="project" value="UniProtKB-SubCell"/>
</dbReference>
<dbReference type="eggNOG" id="KOG1237">
    <property type="taxonomic scope" value="Eukaryota"/>
</dbReference>
<dbReference type="GO" id="GO:0022857">
    <property type="term" value="F:transmembrane transporter activity"/>
    <property type="evidence" value="ECO:0007669"/>
    <property type="project" value="InterPro"/>
</dbReference>
<dbReference type="Gramene" id="ERN01911">
    <property type="protein sequence ID" value="ERN01911"/>
    <property type="gene ID" value="AMTR_s00089p00178910"/>
</dbReference>
<sequence>GYGMLAAQAHFGLLRPPPCDTANDESNCSPAEGGKAAMLYIALYTLALGEGCLRANIPPFGGDQFDENDIEESKQRSSFFNWYTFSISLGGAIGLAGSWPRVGSPCIATNARV</sequence>
<proteinExistence type="inferred from homology"/>
<keyword evidence="4" id="KW-1133">Transmembrane helix</keyword>
<dbReference type="Proteomes" id="UP000017836">
    <property type="component" value="Unassembled WGS sequence"/>
</dbReference>
<comment type="subcellular location">
    <subcellularLocation>
        <location evidence="1">Membrane</location>
        <topology evidence="1">Multi-pass membrane protein</topology>
    </subcellularLocation>
</comment>
<keyword evidence="5" id="KW-0472">Membrane</keyword>
<feature type="non-terminal residue" evidence="6">
    <location>
        <position position="113"/>
    </location>
</feature>
<evidence type="ECO:0000256" key="5">
    <source>
        <dbReference type="ARBA" id="ARBA00023136"/>
    </source>
</evidence>
<dbReference type="PANTHER" id="PTHR11654">
    <property type="entry name" value="OLIGOPEPTIDE TRANSPORTER-RELATED"/>
    <property type="match status" value="1"/>
</dbReference>